<feature type="non-terminal residue" evidence="1">
    <location>
        <position position="1"/>
    </location>
</feature>
<protein>
    <submittedName>
        <fullName evidence="1">Uncharacterized protein</fullName>
    </submittedName>
</protein>
<gene>
    <name evidence="1" type="ORF">JMJ77_012718</name>
</gene>
<organism evidence="1 2">
    <name type="scientific">Colletotrichum scovillei</name>
    <dbReference type="NCBI Taxonomy" id="1209932"/>
    <lineage>
        <taxon>Eukaryota</taxon>
        <taxon>Fungi</taxon>
        <taxon>Dikarya</taxon>
        <taxon>Ascomycota</taxon>
        <taxon>Pezizomycotina</taxon>
        <taxon>Sordariomycetes</taxon>
        <taxon>Hypocreomycetidae</taxon>
        <taxon>Glomerellales</taxon>
        <taxon>Glomerellaceae</taxon>
        <taxon>Colletotrichum</taxon>
        <taxon>Colletotrichum acutatum species complex</taxon>
    </lineage>
</organism>
<dbReference type="Proteomes" id="UP000699042">
    <property type="component" value="Unassembled WGS sequence"/>
</dbReference>
<accession>A0A9P7R4B4</accession>
<reference evidence="1" key="1">
    <citation type="submission" date="2021-05" db="EMBL/GenBank/DDBJ databases">
        <title>Comparative genomics of three Colletotrichum scovillei strains and genetic complementation revealed genes involved fungal growth and virulence on chili pepper.</title>
        <authorList>
            <person name="Hsieh D.-K."/>
            <person name="Chuang S.-C."/>
            <person name="Chen C.-Y."/>
            <person name="Chao Y.-T."/>
            <person name="Lu M.-Y.J."/>
            <person name="Lee M.-H."/>
            <person name="Shih M.-C."/>
        </authorList>
    </citation>
    <scope>NUCLEOTIDE SEQUENCE</scope>
    <source>
        <strain evidence="1">Coll-153</strain>
    </source>
</reference>
<comment type="caution">
    <text evidence="1">The sequence shown here is derived from an EMBL/GenBank/DDBJ whole genome shotgun (WGS) entry which is preliminary data.</text>
</comment>
<evidence type="ECO:0000313" key="2">
    <source>
        <dbReference type="Proteomes" id="UP000699042"/>
    </source>
</evidence>
<keyword evidence="2" id="KW-1185">Reference proteome</keyword>
<sequence>IVSKSIYTGIGLGKLHRNRTSNPLILTDFHWESGVMRGSLQEPVSSQKRHRFEVEPL</sequence>
<dbReference type="EMBL" id="JAESDN010000005">
    <property type="protein sequence ID" value="KAG7049960.1"/>
    <property type="molecule type" value="Genomic_DNA"/>
</dbReference>
<name>A0A9P7R4B4_9PEZI</name>
<evidence type="ECO:0000313" key="1">
    <source>
        <dbReference type="EMBL" id="KAG7049960.1"/>
    </source>
</evidence>
<proteinExistence type="predicted"/>
<dbReference type="AlphaFoldDB" id="A0A9P7R4B4"/>